<dbReference type="RefSeq" id="WP_148618593.1">
    <property type="nucleotide sequence ID" value="NZ_CP042912.1"/>
</dbReference>
<dbReference type="AlphaFoldDB" id="A0A5B9PBY4"/>
<proteinExistence type="predicted"/>
<dbReference type="STRING" id="980251.GCA_001642875_02344"/>
<sequence length="203" mass="22241">MFQFPITSAAFLLMLVMPQEGVENLLDSPTQTAAKSSQAKPTDSAEAARIKAEVAEIMAIRQQLGGGISEQLKDLSLEMPNGKPQQNPIGAATSPASPIRFKEQLAKQAAQRPAEQFRDAPQLSTVRNSAAAHARWKENLQMAPSNEQAQATSAHSSRNRESIRHAARMLEEAAAVLEEAREYNQADKIRQTAGELWRAARNR</sequence>
<feature type="compositionally biased region" description="Polar residues" evidence="1">
    <location>
        <begin position="142"/>
        <end position="156"/>
    </location>
</feature>
<name>A0A5B9PBY4_9BACT</name>
<gene>
    <name evidence="2" type="ORF">MFFC18_04710</name>
</gene>
<accession>A0A5B9PBY4</accession>
<organism evidence="2 3">
    <name type="scientific">Mariniblastus fucicola</name>
    <dbReference type="NCBI Taxonomy" id="980251"/>
    <lineage>
        <taxon>Bacteria</taxon>
        <taxon>Pseudomonadati</taxon>
        <taxon>Planctomycetota</taxon>
        <taxon>Planctomycetia</taxon>
        <taxon>Pirellulales</taxon>
        <taxon>Pirellulaceae</taxon>
        <taxon>Mariniblastus</taxon>
    </lineage>
</organism>
<reference evidence="2 3" key="1">
    <citation type="submission" date="2019-08" db="EMBL/GenBank/DDBJ databases">
        <title>Deep-cultivation of Planctomycetes and their phenomic and genomic characterization uncovers novel biology.</title>
        <authorList>
            <person name="Wiegand S."/>
            <person name="Jogler M."/>
            <person name="Boedeker C."/>
            <person name="Pinto D."/>
            <person name="Vollmers J."/>
            <person name="Rivas-Marin E."/>
            <person name="Kohn T."/>
            <person name="Peeters S.H."/>
            <person name="Heuer A."/>
            <person name="Rast P."/>
            <person name="Oberbeckmann S."/>
            <person name="Bunk B."/>
            <person name="Jeske O."/>
            <person name="Meyerdierks A."/>
            <person name="Storesund J.E."/>
            <person name="Kallscheuer N."/>
            <person name="Luecker S."/>
            <person name="Lage O.M."/>
            <person name="Pohl T."/>
            <person name="Merkel B.J."/>
            <person name="Hornburger P."/>
            <person name="Mueller R.-W."/>
            <person name="Bruemmer F."/>
            <person name="Labrenz M."/>
            <person name="Spormann A.M."/>
            <person name="Op den Camp H."/>
            <person name="Overmann J."/>
            <person name="Amann R."/>
            <person name="Jetten M.S.M."/>
            <person name="Mascher T."/>
            <person name="Medema M.H."/>
            <person name="Devos D.P."/>
            <person name="Kaster A.-K."/>
            <person name="Ovreas L."/>
            <person name="Rohde M."/>
            <person name="Galperin M.Y."/>
            <person name="Jogler C."/>
        </authorList>
    </citation>
    <scope>NUCLEOTIDE SEQUENCE [LARGE SCALE GENOMIC DNA]</scope>
    <source>
        <strain evidence="2 3">FC18</strain>
    </source>
</reference>
<feature type="region of interest" description="Disordered" evidence="1">
    <location>
        <begin position="142"/>
        <end position="162"/>
    </location>
</feature>
<dbReference type="Proteomes" id="UP000322214">
    <property type="component" value="Chromosome"/>
</dbReference>
<evidence type="ECO:0000313" key="2">
    <source>
        <dbReference type="EMBL" id="QEG20621.1"/>
    </source>
</evidence>
<dbReference type="EMBL" id="CP042912">
    <property type="protein sequence ID" value="QEG20621.1"/>
    <property type="molecule type" value="Genomic_DNA"/>
</dbReference>
<dbReference type="KEGG" id="mff:MFFC18_04710"/>
<keyword evidence="3" id="KW-1185">Reference proteome</keyword>
<evidence type="ECO:0000256" key="1">
    <source>
        <dbReference type="SAM" id="MobiDB-lite"/>
    </source>
</evidence>
<protein>
    <submittedName>
        <fullName evidence="2">Uncharacterized protein</fullName>
    </submittedName>
</protein>
<evidence type="ECO:0000313" key="3">
    <source>
        <dbReference type="Proteomes" id="UP000322214"/>
    </source>
</evidence>